<dbReference type="GO" id="GO:0005794">
    <property type="term" value="C:Golgi apparatus"/>
    <property type="evidence" value="ECO:0007669"/>
    <property type="project" value="TreeGrafter"/>
</dbReference>
<proteinExistence type="predicted"/>
<keyword evidence="7" id="KW-0868">Chloride</keyword>
<feature type="compositionally biased region" description="Low complexity" evidence="8">
    <location>
        <begin position="328"/>
        <end position="366"/>
    </location>
</feature>
<feature type="transmembrane region" description="Helical" evidence="9">
    <location>
        <begin position="118"/>
        <end position="138"/>
    </location>
</feature>
<dbReference type="GO" id="GO:0000324">
    <property type="term" value="C:fungal-type vacuole"/>
    <property type="evidence" value="ECO:0007669"/>
    <property type="project" value="TreeGrafter"/>
</dbReference>
<evidence type="ECO:0000256" key="2">
    <source>
        <dbReference type="ARBA" id="ARBA00022448"/>
    </source>
</evidence>
<feature type="transmembrane region" description="Helical" evidence="9">
    <location>
        <begin position="627"/>
        <end position="650"/>
    </location>
</feature>
<dbReference type="AlphaFoldDB" id="A0A1E5RJV3"/>
<dbReference type="STRING" id="29833.A0A1E5RJV3"/>
<evidence type="ECO:0000256" key="1">
    <source>
        <dbReference type="ARBA" id="ARBA00004141"/>
    </source>
</evidence>
<evidence type="ECO:0000256" key="9">
    <source>
        <dbReference type="SAM" id="Phobius"/>
    </source>
</evidence>
<dbReference type="InterPro" id="IPR000644">
    <property type="entry name" value="CBS_dom"/>
</dbReference>
<dbReference type="OrthoDB" id="44789at2759"/>
<dbReference type="Proteomes" id="UP000095358">
    <property type="component" value="Unassembled WGS sequence"/>
</dbReference>
<dbReference type="InterPro" id="IPR001807">
    <property type="entry name" value="ClC"/>
</dbReference>
<feature type="domain" description="CBS" evidence="10">
    <location>
        <begin position="787"/>
        <end position="837"/>
    </location>
</feature>
<protein>
    <submittedName>
        <fullName evidence="11">Anion/proton exchange transporter GEF1</fullName>
    </submittedName>
</protein>
<keyword evidence="5" id="KW-0406">Ion transport</keyword>
<name>A0A1E5RJV3_HANUV</name>
<evidence type="ECO:0000259" key="10">
    <source>
        <dbReference type="Pfam" id="PF00571"/>
    </source>
</evidence>
<keyword evidence="3 9" id="KW-0812">Transmembrane</keyword>
<dbReference type="PANTHER" id="PTHR45711">
    <property type="entry name" value="CHLORIDE CHANNEL PROTEIN"/>
    <property type="match status" value="1"/>
</dbReference>
<evidence type="ECO:0000256" key="7">
    <source>
        <dbReference type="ARBA" id="ARBA00023214"/>
    </source>
</evidence>
<dbReference type="InterPro" id="IPR046342">
    <property type="entry name" value="CBS_dom_sf"/>
</dbReference>
<dbReference type="GO" id="GO:0005769">
    <property type="term" value="C:early endosome"/>
    <property type="evidence" value="ECO:0007669"/>
    <property type="project" value="TreeGrafter"/>
</dbReference>
<comment type="subcellular location">
    <subcellularLocation>
        <location evidence="1">Membrane</location>
        <topology evidence="1">Multi-pass membrane protein</topology>
    </subcellularLocation>
</comment>
<reference evidence="12" key="1">
    <citation type="journal article" date="2016" name="Genome Announc.">
        <title>Genome sequences of three species of Hanseniaspora isolated from spontaneous wine fermentations.</title>
        <authorList>
            <person name="Sternes P.R."/>
            <person name="Lee D."/>
            <person name="Kutyna D.R."/>
            <person name="Borneman A.R."/>
        </authorList>
    </citation>
    <scope>NUCLEOTIDE SEQUENCE [LARGE SCALE GENOMIC DNA]</scope>
    <source>
        <strain evidence="12">AWRI3580</strain>
    </source>
</reference>
<keyword evidence="6 9" id="KW-0472">Membrane</keyword>
<dbReference type="SUPFAM" id="SSF54631">
    <property type="entry name" value="CBS-domain pair"/>
    <property type="match status" value="1"/>
</dbReference>
<dbReference type="GO" id="GO:0005247">
    <property type="term" value="F:voltage-gated chloride channel activity"/>
    <property type="evidence" value="ECO:0007669"/>
    <property type="project" value="TreeGrafter"/>
</dbReference>
<feature type="transmembrane region" description="Helical" evidence="9">
    <location>
        <begin position="560"/>
        <end position="585"/>
    </location>
</feature>
<feature type="domain" description="CBS" evidence="10">
    <location>
        <begin position="716"/>
        <end position="762"/>
    </location>
</feature>
<dbReference type="GO" id="GO:0006879">
    <property type="term" value="P:intracellular iron ion homeostasis"/>
    <property type="evidence" value="ECO:0007669"/>
    <property type="project" value="TreeGrafter"/>
</dbReference>
<feature type="transmembrane region" description="Helical" evidence="9">
    <location>
        <begin position="381"/>
        <end position="405"/>
    </location>
</feature>
<evidence type="ECO:0000313" key="11">
    <source>
        <dbReference type="EMBL" id="OEJ87165.1"/>
    </source>
</evidence>
<feature type="transmembrane region" description="Helical" evidence="9">
    <location>
        <begin position="197"/>
        <end position="219"/>
    </location>
</feature>
<dbReference type="PRINTS" id="PR00762">
    <property type="entry name" value="CLCHANNEL"/>
</dbReference>
<dbReference type="InterPro" id="IPR014743">
    <property type="entry name" value="Cl-channel_core"/>
</dbReference>
<accession>A0A1E5RJV3</accession>
<dbReference type="Gene3D" id="1.10.3080.10">
    <property type="entry name" value="Clc chloride channel"/>
    <property type="match status" value="1"/>
</dbReference>
<evidence type="ECO:0000256" key="6">
    <source>
        <dbReference type="ARBA" id="ARBA00023136"/>
    </source>
</evidence>
<sequence>MIKRQLSTATFKTISGNPSKSPNTQGNNFYKFKTIDLNNERLKDNQSYIDDFQYELSGVDEYHETLINDEESRTGDIVADQQRIRNSSSPIFYKKFSSSNFYKKIYIKLKYYTIWRPFITLLFIGIIIGIIASVLQILTEYLNNIKMGYCKSNWLLNKSYCCSKMYSGNSGVPREFLEEQCVIDGHWQDYSSPVNGFFIYGFLSIIYSSVASVLIFNYAPFASGGGISEIKMSLRGFNYNPDFYSVKTTLIKCIALPLTIASGINVGKEGPSVHYATSVGVLVSEGMNKLFSYKKPHYEIDFDTIETMNESDSHLEEGHNVRSLLKSNKSTNSVTSNIRSPPVAQSPKPVSSSSSRKSISTTSNSRLDSPTSQNFYQLSEYMLSGAAGGVALAFAAPIGGVLFVFEELCSNYIKFNITAMWKCYFITMVGITILKIINPFRNGEVVQFEVRYTENWRLGEIPVFIIIGIFGGLYGILMKRMNIFWVNFRNLHFSKNLQLEIFVLTVLTFLLSYFNSFLKLDMTESMKVLFHECSSSNDKENSIWDHDLCKVTNESAHSGWVTFAICISLAYALVTRFLLVAISYGCKLPCGIFIPSMSIGALFGRLLSIIIVKAFDLKPGTITEGSYAVLGAAAALTGMTHLTIACVVIIFELTGAFNHIVPTMVTIGITRLIMDKFDNGKGIAEDMCLFNKFPFLEDEPPIRLSKDIRGEKIIADDIMTREIVSLSENIIINELKIILQNNKFSGFPIVNKDKKVICYVYRQLLEHLVMNNDIDAVINISNLKHMDFVIKSVMFIRKDDNILLIHDIFNNLSPKLVFVEDNYKIIGLITKKDLIKFEHDQIVQLDGEGANQFKFNENSIQTLHTILYKLGRVFGIV</sequence>
<evidence type="ECO:0000256" key="5">
    <source>
        <dbReference type="ARBA" id="ARBA00023065"/>
    </source>
</evidence>
<evidence type="ECO:0000256" key="4">
    <source>
        <dbReference type="ARBA" id="ARBA00022989"/>
    </source>
</evidence>
<dbReference type="PANTHER" id="PTHR45711:SF9">
    <property type="entry name" value="ANION_PROTON EXCHANGE TRANSPORTER GEF1"/>
    <property type="match status" value="1"/>
</dbReference>
<keyword evidence="4 9" id="KW-1133">Transmembrane helix</keyword>
<comment type="caution">
    <text evidence="11">The sequence shown here is derived from an EMBL/GenBank/DDBJ whole genome shotgun (WGS) entry which is preliminary data.</text>
</comment>
<dbReference type="GO" id="GO:0006878">
    <property type="term" value="P:intracellular copper ion homeostasis"/>
    <property type="evidence" value="ECO:0007669"/>
    <property type="project" value="TreeGrafter"/>
</dbReference>
<dbReference type="EMBL" id="LPNN01000005">
    <property type="protein sequence ID" value="OEJ87165.1"/>
    <property type="molecule type" value="Genomic_DNA"/>
</dbReference>
<keyword evidence="2" id="KW-0813">Transport</keyword>
<dbReference type="VEuPathDB" id="FungiDB:AWRI3580_g2509"/>
<dbReference type="Pfam" id="PF00571">
    <property type="entry name" value="CBS"/>
    <property type="match status" value="2"/>
</dbReference>
<dbReference type="Pfam" id="PF00654">
    <property type="entry name" value="Voltage_CLC"/>
    <property type="match status" value="2"/>
</dbReference>
<feature type="transmembrane region" description="Helical" evidence="9">
    <location>
        <begin position="417"/>
        <end position="437"/>
    </location>
</feature>
<feature type="transmembrane region" description="Helical" evidence="9">
    <location>
        <begin position="497"/>
        <end position="518"/>
    </location>
</feature>
<feature type="transmembrane region" description="Helical" evidence="9">
    <location>
        <begin position="591"/>
        <end position="615"/>
    </location>
</feature>
<evidence type="ECO:0000256" key="8">
    <source>
        <dbReference type="SAM" id="MobiDB-lite"/>
    </source>
</evidence>
<keyword evidence="12" id="KW-1185">Reference proteome</keyword>
<dbReference type="SUPFAM" id="SSF81340">
    <property type="entry name" value="Clc chloride channel"/>
    <property type="match status" value="2"/>
</dbReference>
<evidence type="ECO:0000256" key="3">
    <source>
        <dbReference type="ARBA" id="ARBA00022692"/>
    </source>
</evidence>
<dbReference type="Gene3D" id="3.10.580.10">
    <property type="entry name" value="CBS-domain"/>
    <property type="match status" value="1"/>
</dbReference>
<evidence type="ECO:0000313" key="12">
    <source>
        <dbReference type="Proteomes" id="UP000095358"/>
    </source>
</evidence>
<dbReference type="GO" id="GO:0005886">
    <property type="term" value="C:plasma membrane"/>
    <property type="evidence" value="ECO:0007669"/>
    <property type="project" value="TreeGrafter"/>
</dbReference>
<organism evidence="11 12">
    <name type="scientific">Hanseniaspora uvarum</name>
    <name type="common">Yeast</name>
    <name type="synonym">Kloeckera apiculata</name>
    <dbReference type="NCBI Taxonomy" id="29833"/>
    <lineage>
        <taxon>Eukaryota</taxon>
        <taxon>Fungi</taxon>
        <taxon>Dikarya</taxon>
        <taxon>Ascomycota</taxon>
        <taxon>Saccharomycotina</taxon>
        <taxon>Saccharomycetes</taxon>
        <taxon>Saccharomycodales</taxon>
        <taxon>Saccharomycodaceae</taxon>
        <taxon>Hanseniaspora</taxon>
    </lineage>
</organism>
<feature type="region of interest" description="Disordered" evidence="8">
    <location>
        <begin position="328"/>
        <end position="371"/>
    </location>
</feature>
<gene>
    <name evidence="11" type="ORF">AWRI3580_g2509</name>
</gene>
<dbReference type="GO" id="GO:0005783">
    <property type="term" value="C:endoplasmic reticulum"/>
    <property type="evidence" value="ECO:0007669"/>
    <property type="project" value="TreeGrafter"/>
</dbReference>
<feature type="transmembrane region" description="Helical" evidence="9">
    <location>
        <begin position="458"/>
        <end position="477"/>
    </location>
</feature>